<dbReference type="InterPro" id="IPR009057">
    <property type="entry name" value="Homeodomain-like_sf"/>
</dbReference>
<dbReference type="InterPro" id="IPR009061">
    <property type="entry name" value="DNA-bd_dom_put_sf"/>
</dbReference>
<dbReference type="OrthoDB" id="7595417at2"/>
<dbReference type="Pfam" id="PF04255">
    <property type="entry name" value="DUF433"/>
    <property type="match status" value="1"/>
</dbReference>
<proteinExistence type="predicted"/>
<dbReference type="InterPro" id="IPR000551">
    <property type="entry name" value="MerR-type_HTH_dom"/>
</dbReference>
<sequence>MQSQTENSVVVALTEDHVARATGLSKSQLRAWDRRGFFSPRHAYDDRRAAYSRIYSFKDVVGLKTIATLRSRYKIGFKKLTRVAEELQKRGFSHWADTKLYVLKRDVHFKDPQTGDIENLRDGQLAMLEVIDVINDITEKISEIKSRPKEKFGSVERNKFVARNSWVISGTRIPTATIRRYSDAGYSVDQIIEEYPSLSRTDVLAALEHEKTLENSA</sequence>
<accession>A0A1H7N0H5</accession>
<dbReference type="Pfam" id="PF13411">
    <property type="entry name" value="MerR_1"/>
    <property type="match status" value="1"/>
</dbReference>
<feature type="domain" description="HTH merR-type" evidence="1">
    <location>
        <begin position="16"/>
        <end position="75"/>
    </location>
</feature>
<dbReference type="SUPFAM" id="SSF46955">
    <property type="entry name" value="Putative DNA-binding domain"/>
    <property type="match status" value="1"/>
</dbReference>
<protein>
    <submittedName>
        <fullName evidence="2">MerR HTH family regulatory protein</fullName>
    </submittedName>
</protein>
<dbReference type="GO" id="GO:0003677">
    <property type="term" value="F:DNA binding"/>
    <property type="evidence" value="ECO:0007669"/>
    <property type="project" value="InterPro"/>
</dbReference>
<dbReference type="Gene3D" id="1.10.10.10">
    <property type="entry name" value="Winged helix-like DNA-binding domain superfamily/Winged helix DNA-binding domain"/>
    <property type="match status" value="1"/>
</dbReference>
<organism evidence="2 3">
    <name type="scientific">Roseovarius azorensis</name>
    <dbReference type="NCBI Taxonomy" id="1287727"/>
    <lineage>
        <taxon>Bacteria</taxon>
        <taxon>Pseudomonadati</taxon>
        <taxon>Pseudomonadota</taxon>
        <taxon>Alphaproteobacteria</taxon>
        <taxon>Rhodobacterales</taxon>
        <taxon>Roseobacteraceae</taxon>
        <taxon>Roseovarius</taxon>
    </lineage>
</organism>
<dbReference type="GO" id="GO:0006355">
    <property type="term" value="P:regulation of DNA-templated transcription"/>
    <property type="evidence" value="ECO:0007669"/>
    <property type="project" value="InterPro"/>
</dbReference>
<dbReference type="SUPFAM" id="SSF46689">
    <property type="entry name" value="Homeodomain-like"/>
    <property type="match status" value="1"/>
</dbReference>
<evidence type="ECO:0000259" key="1">
    <source>
        <dbReference type="Pfam" id="PF13411"/>
    </source>
</evidence>
<evidence type="ECO:0000313" key="3">
    <source>
        <dbReference type="Proteomes" id="UP000199582"/>
    </source>
</evidence>
<dbReference type="RefSeq" id="WP_093034336.1">
    <property type="nucleotide sequence ID" value="NZ_FOAG01000004.1"/>
</dbReference>
<gene>
    <name evidence="2" type="ORF">SAMN05443999_1044</name>
</gene>
<dbReference type="InterPro" id="IPR036388">
    <property type="entry name" value="WH-like_DNA-bd_sf"/>
</dbReference>
<name>A0A1H7N0H5_9RHOB</name>
<dbReference type="InterPro" id="IPR007367">
    <property type="entry name" value="DUF433"/>
</dbReference>
<evidence type="ECO:0000313" key="2">
    <source>
        <dbReference type="EMBL" id="SEL16831.1"/>
    </source>
</evidence>
<keyword evidence="3" id="KW-1185">Reference proteome</keyword>
<dbReference type="EMBL" id="FOAG01000004">
    <property type="protein sequence ID" value="SEL16831.1"/>
    <property type="molecule type" value="Genomic_DNA"/>
</dbReference>
<dbReference type="STRING" id="1287727.SAMN05443999_1044"/>
<dbReference type="Proteomes" id="UP000199582">
    <property type="component" value="Unassembled WGS sequence"/>
</dbReference>
<reference evidence="2 3" key="1">
    <citation type="submission" date="2016-10" db="EMBL/GenBank/DDBJ databases">
        <authorList>
            <person name="de Groot N.N."/>
        </authorList>
    </citation>
    <scope>NUCLEOTIDE SEQUENCE [LARGE SCALE GENOMIC DNA]</scope>
    <source>
        <strain evidence="2 3">DSM 100674</strain>
    </source>
</reference>
<dbReference type="AlphaFoldDB" id="A0A1H7N0H5"/>
<dbReference type="Gene3D" id="1.10.1660.10">
    <property type="match status" value="1"/>
</dbReference>